<dbReference type="PANTHER" id="PTHR16201">
    <property type="entry name" value="SEVEN TRANSMEMBRANE PROTEIN 1-RELATED"/>
    <property type="match status" value="1"/>
</dbReference>
<evidence type="ECO:0000256" key="3">
    <source>
        <dbReference type="ARBA" id="ARBA00022989"/>
    </source>
</evidence>
<keyword evidence="4 5" id="KW-0472">Membrane</keyword>
<accession>A0ABY8EXW0</accession>
<dbReference type="Gene3D" id="1.20.1280.290">
    <property type="match status" value="1"/>
</dbReference>
<keyword evidence="3 5" id="KW-1133">Transmembrane helix</keyword>
<evidence type="ECO:0000256" key="5">
    <source>
        <dbReference type="SAM" id="Phobius"/>
    </source>
</evidence>
<feature type="transmembrane region" description="Helical" evidence="5">
    <location>
        <begin position="217"/>
        <end position="241"/>
    </location>
</feature>
<dbReference type="Pfam" id="PF04193">
    <property type="entry name" value="PQ-loop"/>
    <property type="match status" value="1"/>
</dbReference>
<proteinExistence type="predicted"/>
<evidence type="ECO:0000313" key="7">
    <source>
        <dbReference type="Proteomes" id="UP000818624"/>
    </source>
</evidence>
<keyword evidence="2 5" id="KW-0812">Transmembrane</keyword>
<keyword evidence="7" id="KW-1185">Reference proteome</keyword>
<evidence type="ECO:0000256" key="4">
    <source>
        <dbReference type="ARBA" id="ARBA00023136"/>
    </source>
</evidence>
<name>A0ABY8EXW0_MALFU</name>
<dbReference type="SMART" id="SM00679">
    <property type="entry name" value="CTNS"/>
    <property type="match status" value="1"/>
</dbReference>
<evidence type="ECO:0000256" key="2">
    <source>
        <dbReference type="ARBA" id="ARBA00022692"/>
    </source>
</evidence>
<evidence type="ECO:0000313" key="6">
    <source>
        <dbReference type="EMBL" id="WFD49395.1"/>
    </source>
</evidence>
<dbReference type="Proteomes" id="UP000818624">
    <property type="component" value="Chromosome 5"/>
</dbReference>
<dbReference type="EMBL" id="CP046238">
    <property type="protein sequence ID" value="WFD49395.1"/>
    <property type="molecule type" value="Genomic_DNA"/>
</dbReference>
<sequence length="255" mass="28423">MIWLGGDMFNLVGGLLQGVLLTMINLAGYYCICDLVLIYQWWYYGKYYDGGLRIESQEEEALRPASETTPLLGGRARSFQNRVSQSLGVAKQSVVAFFDRMTPLQFATFKYSITLGFVVVTGVVAWFSADKADLSRKATDALSGHEHVSLRWDAQVLGWLSAVLYILSRIPQIFKNRHTKCAGLSLALFVFAVGGNVTYVLSIVLKDHSRGYLVENASWIVGSVGTIVLDFIVLGQFIVYAPARREIEAKFPHHL</sequence>
<organism evidence="6 7">
    <name type="scientific">Malassezia furfur</name>
    <name type="common">Pityriasis versicolor infection agent</name>
    <name type="synonym">Pityrosporum furfur</name>
    <dbReference type="NCBI Taxonomy" id="55194"/>
    <lineage>
        <taxon>Eukaryota</taxon>
        <taxon>Fungi</taxon>
        <taxon>Dikarya</taxon>
        <taxon>Basidiomycota</taxon>
        <taxon>Ustilaginomycotina</taxon>
        <taxon>Malasseziomycetes</taxon>
        <taxon>Malasseziales</taxon>
        <taxon>Malasseziaceae</taxon>
        <taxon>Malassezia</taxon>
    </lineage>
</organism>
<comment type="subcellular location">
    <subcellularLocation>
        <location evidence="1">Membrane</location>
        <topology evidence="1">Multi-pass membrane protein</topology>
    </subcellularLocation>
</comment>
<gene>
    <name evidence="6" type="ORF">GLX27_004075</name>
</gene>
<dbReference type="InterPro" id="IPR051415">
    <property type="entry name" value="LAAT-1"/>
</dbReference>
<dbReference type="InterPro" id="IPR006603">
    <property type="entry name" value="PQ-loop_rpt"/>
</dbReference>
<feature type="transmembrane region" description="Helical" evidence="5">
    <location>
        <begin position="149"/>
        <end position="170"/>
    </location>
</feature>
<feature type="transmembrane region" description="Helical" evidence="5">
    <location>
        <begin position="182"/>
        <end position="205"/>
    </location>
</feature>
<reference evidence="6 7" key="1">
    <citation type="journal article" date="2020" name="Elife">
        <title>Loss of centromere function drives karyotype evolution in closely related Malassezia species.</title>
        <authorList>
            <person name="Sankaranarayanan S.R."/>
            <person name="Ianiri G."/>
            <person name="Coelho M.A."/>
            <person name="Reza M.H."/>
            <person name="Thimmappa B.C."/>
            <person name="Ganguly P."/>
            <person name="Vadnala R.N."/>
            <person name="Sun S."/>
            <person name="Siddharthan R."/>
            <person name="Tellgren-Roth C."/>
            <person name="Dawson T.L."/>
            <person name="Heitman J."/>
            <person name="Sanyal K."/>
        </authorList>
    </citation>
    <scope>NUCLEOTIDE SEQUENCE [LARGE SCALE GENOMIC DNA]</scope>
    <source>
        <strain evidence="6">CBS14141</strain>
    </source>
</reference>
<protein>
    <submittedName>
        <fullName evidence="6">Uncharacterized protein</fullName>
    </submittedName>
</protein>
<evidence type="ECO:0000256" key="1">
    <source>
        <dbReference type="ARBA" id="ARBA00004141"/>
    </source>
</evidence>
<feature type="transmembrane region" description="Helical" evidence="5">
    <location>
        <begin position="20"/>
        <end position="44"/>
    </location>
</feature>
<dbReference type="PANTHER" id="PTHR16201:SF44">
    <property type="entry name" value="SEVEN TRANSMEMBRANE PROTEIN 1"/>
    <property type="match status" value="1"/>
</dbReference>
<feature type="transmembrane region" description="Helical" evidence="5">
    <location>
        <begin position="109"/>
        <end position="129"/>
    </location>
</feature>